<dbReference type="GO" id="GO:0005737">
    <property type="term" value="C:cytoplasm"/>
    <property type="evidence" value="ECO:0007669"/>
    <property type="project" value="UniProtKB-SubCell"/>
</dbReference>
<evidence type="ECO:0000313" key="11">
    <source>
        <dbReference type="Proteomes" id="UP000231638"/>
    </source>
</evidence>
<keyword evidence="2 8" id="KW-0808">Transferase</keyword>
<sequence length="124" mass="13773">MIGIDLVSIARITHMRERFGDKAFAKFLSEEEFSLVQNDVTAAGFYAAKEAISKALGIGICGQCGFMDIKILKDVRNAPSFTLSRHLVEAYEISDVSLSITHENGFAVAVAVIEGQKRQRRLWH</sequence>
<dbReference type="NCBIfam" id="TIGR00556">
    <property type="entry name" value="pantethn_trn"/>
    <property type="match status" value="1"/>
</dbReference>
<comment type="subcellular location">
    <subcellularLocation>
        <location evidence="8">Cytoplasm</location>
    </subcellularLocation>
</comment>
<evidence type="ECO:0000256" key="6">
    <source>
        <dbReference type="ARBA" id="ARBA00023098"/>
    </source>
</evidence>
<feature type="binding site" evidence="8">
    <location>
        <position position="5"/>
    </location>
    <ligand>
        <name>Mg(2+)</name>
        <dbReference type="ChEBI" id="CHEBI:18420"/>
    </ligand>
</feature>
<dbReference type="InterPro" id="IPR004568">
    <property type="entry name" value="Ppantetheine-prot_Trfase_dom"/>
</dbReference>
<evidence type="ECO:0000256" key="3">
    <source>
        <dbReference type="ARBA" id="ARBA00022723"/>
    </source>
</evidence>
<evidence type="ECO:0000256" key="1">
    <source>
        <dbReference type="ARBA" id="ARBA00022516"/>
    </source>
</evidence>
<keyword evidence="5 8" id="KW-0460">Magnesium</keyword>
<comment type="catalytic activity">
    <reaction evidence="8">
        <text>apo-[ACP] + CoA = holo-[ACP] + adenosine 3',5'-bisphosphate + H(+)</text>
        <dbReference type="Rhea" id="RHEA:12068"/>
        <dbReference type="Rhea" id="RHEA-COMP:9685"/>
        <dbReference type="Rhea" id="RHEA-COMP:9690"/>
        <dbReference type="ChEBI" id="CHEBI:15378"/>
        <dbReference type="ChEBI" id="CHEBI:29999"/>
        <dbReference type="ChEBI" id="CHEBI:57287"/>
        <dbReference type="ChEBI" id="CHEBI:58343"/>
        <dbReference type="ChEBI" id="CHEBI:64479"/>
        <dbReference type="EC" id="2.7.8.7"/>
    </reaction>
</comment>
<keyword evidence="3 8" id="KW-0479">Metal-binding</keyword>
<evidence type="ECO:0000256" key="4">
    <source>
        <dbReference type="ARBA" id="ARBA00022832"/>
    </source>
</evidence>
<gene>
    <name evidence="8" type="primary">acpS</name>
    <name evidence="10" type="ORF">CFH80_09505</name>
</gene>
<dbReference type="EMBL" id="DLUG01000247">
    <property type="protein sequence ID" value="DAB35555.1"/>
    <property type="molecule type" value="Genomic_DNA"/>
</dbReference>
<evidence type="ECO:0000259" key="9">
    <source>
        <dbReference type="Pfam" id="PF01648"/>
    </source>
</evidence>
<evidence type="ECO:0000256" key="8">
    <source>
        <dbReference type="HAMAP-Rule" id="MF_00101"/>
    </source>
</evidence>
<protein>
    <recommendedName>
        <fullName evidence="8">Holo-[acyl-carrier-protein] synthase</fullName>
        <shortName evidence="8">Holo-ACP synthase</shortName>
        <ecNumber evidence="8">2.7.8.7</ecNumber>
    </recommendedName>
    <alternativeName>
        <fullName evidence="8">4'-phosphopantetheinyl transferase AcpS</fullName>
    </alternativeName>
</protein>
<evidence type="ECO:0000256" key="5">
    <source>
        <dbReference type="ARBA" id="ARBA00022842"/>
    </source>
</evidence>
<comment type="similarity">
    <text evidence="8">Belongs to the P-Pant transferase superfamily. AcpS family.</text>
</comment>
<dbReference type="NCBIfam" id="TIGR00516">
    <property type="entry name" value="acpS"/>
    <property type="match status" value="1"/>
</dbReference>
<dbReference type="EC" id="2.7.8.7" evidence="8"/>
<dbReference type="GO" id="GO:0008897">
    <property type="term" value="F:holo-[acyl-carrier-protein] synthase activity"/>
    <property type="evidence" value="ECO:0007669"/>
    <property type="project" value="UniProtKB-UniRule"/>
</dbReference>
<dbReference type="SUPFAM" id="SSF56214">
    <property type="entry name" value="4'-phosphopantetheinyl transferase"/>
    <property type="match status" value="1"/>
</dbReference>
<dbReference type="GO" id="GO:0000287">
    <property type="term" value="F:magnesium ion binding"/>
    <property type="evidence" value="ECO:0007669"/>
    <property type="project" value="UniProtKB-UniRule"/>
</dbReference>
<organism evidence="10 11">
    <name type="scientific">Sulfurospirillum cavolei</name>
    <dbReference type="NCBI Taxonomy" id="366522"/>
    <lineage>
        <taxon>Bacteria</taxon>
        <taxon>Pseudomonadati</taxon>
        <taxon>Campylobacterota</taxon>
        <taxon>Epsilonproteobacteria</taxon>
        <taxon>Campylobacterales</taxon>
        <taxon>Sulfurospirillaceae</taxon>
        <taxon>Sulfurospirillum</taxon>
    </lineage>
</organism>
<dbReference type="Proteomes" id="UP000231638">
    <property type="component" value="Unassembled WGS sequence"/>
</dbReference>
<reference evidence="10 11" key="1">
    <citation type="journal article" date="2017" name="Front. Microbiol.">
        <title>Comparative Genomic Analysis of the Class Epsilonproteobacteria and Proposed Reclassification to Epsilonbacteraeota (phyl. nov.).</title>
        <authorList>
            <person name="Waite D.W."/>
            <person name="Vanwonterghem I."/>
            <person name="Rinke C."/>
            <person name="Parks D.H."/>
            <person name="Zhang Y."/>
            <person name="Takai K."/>
            <person name="Sievert S.M."/>
            <person name="Simon J."/>
            <person name="Campbell B.J."/>
            <person name="Hanson T.E."/>
            <person name="Woyke T."/>
            <person name="Klotz M.G."/>
            <person name="Hugenholtz P."/>
        </authorList>
    </citation>
    <scope>NUCLEOTIDE SEQUENCE [LARGE SCALE GENOMIC DNA]</scope>
    <source>
        <strain evidence="10">UBA11420</strain>
    </source>
</reference>
<accession>A0A2D3W6P2</accession>
<dbReference type="Gene3D" id="3.90.470.20">
    <property type="entry name" value="4'-phosphopantetheinyl transferase domain"/>
    <property type="match status" value="1"/>
</dbReference>
<evidence type="ECO:0000313" key="10">
    <source>
        <dbReference type="EMBL" id="DAB35555.1"/>
    </source>
</evidence>
<feature type="domain" description="4'-phosphopantetheinyl transferase" evidence="9">
    <location>
        <begin position="2"/>
        <end position="110"/>
    </location>
</feature>
<comment type="function">
    <text evidence="8">Transfers the 4'-phosphopantetheine moiety from coenzyme A to a Ser of acyl-carrier-protein.</text>
</comment>
<dbReference type="InterPro" id="IPR002582">
    <property type="entry name" value="ACPS"/>
</dbReference>
<evidence type="ECO:0000256" key="2">
    <source>
        <dbReference type="ARBA" id="ARBA00022679"/>
    </source>
</evidence>
<dbReference type="HAMAP" id="MF_00101">
    <property type="entry name" value="AcpS"/>
    <property type="match status" value="1"/>
</dbReference>
<keyword evidence="7 8" id="KW-0275">Fatty acid biosynthesis</keyword>
<dbReference type="STRING" id="366522.GCA_001548055_01744"/>
<evidence type="ECO:0000256" key="7">
    <source>
        <dbReference type="ARBA" id="ARBA00023160"/>
    </source>
</evidence>
<name>A0A2D3W6P2_9BACT</name>
<feature type="binding site" evidence="8">
    <location>
        <position position="50"/>
    </location>
    <ligand>
        <name>Mg(2+)</name>
        <dbReference type="ChEBI" id="CHEBI:18420"/>
    </ligand>
</feature>
<keyword evidence="6 8" id="KW-0443">Lipid metabolism</keyword>
<comment type="cofactor">
    <cofactor evidence="8">
        <name>Mg(2+)</name>
        <dbReference type="ChEBI" id="CHEBI:18420"/>
    </cofactor>
</comment>
<dbReference type="InterPro" id="IPR037143">
    <property type="entry name" value="4-PPantetheinyl_Trfase_dom_sf"/>
</dbReference>
<dbReference type="Pfam" id="PF01648">
    <property type="entry name" value="ACPS"/>
    <property type="match status" value="1"/>
</dbReference>
<proteinExistence type="inferred from homology"/>
<comment type="caution">
    <text evidence="10">The sequence shown here is derived from an EMBL/GenBank/DDBJ whole genome shotgun (WGS) entry which is preliminary data.</text>
</comment>
<dbReference type="AlphaFoldDB" id="A0A2D3W6P2"/>
<dbReference type="GO" id="GO:0006633">
    <property type="term" value="P:fatty acid biosynthetic process"/>
    <property type="evidence" value="ECO:0007669"/>
    <property type="project" value="UniProtKB-UniRule"/>
</dbReference>
<keyword evidence="4 8" id="KW-0276">Fatty acid metabolism</keyword>
<dbReference type="InterPro" id="IPR008278">
    <property type="entry name" value="4-PPantetheinyl_Trfase_dom"/>
</dbReference>
<keyword evidence="8" id="KW-0963">Cytoplasm</keyword>
<keyword evidence="1 8" id="KW-0444">Lipid biosynthesis</keyword>